<dbReference type="PANTHER" id="PTHR33408">
    <property type="entry name" value="TRANSPOSASE"/>
    <property type="match status" value="1"/>
</dbReference>
<keyword evidence="5" id="KW-1185">Reference proteome</keyword>
<organism evidence="4 5">
    <name type="scientific">Algoriphagus antarcticus</name>
    <dbReference type="NCBI Taxonomy" id="238540"/>
    <lineage>
        <taxon>Bacteria</taxon>
        <taxon>Pseudomonadati</taxon>
        <taxon>Bacteroidota</taxon>
        <taxon>Cytophagia</taxon>
        <taxon>Cytophagales</taxon>
        <taxon>Cyclobacteriaceae</taxon>
        <taxon>Algoriphagus</taxon>
    </lineage>
</organism>
<dbReference type="Proteomes" id="UP000256405">
    <property type="component" value="Unassembled WGS sequence"/>
</dbReference>
<dbReference type="EMBL" id="QUNF01000046">
    <property type="protein sequence ID" value="REG77461.1"/>
    <property type="molecule type" value="Genomic_DNA"/>
</dbReference>
<evidence type="ECO:0000313" key="5">
    <source>
        <dbReference type="Proteomes" id="UP000256405"/>
    </source>
</evidence>
<dbReference type="RefSeq" id="WP_086544059.1">
    <property type="nucleotide sequence ID" value="NZ_MSSW01000108.1"/>
</dbReference>
<protein>
    <submittedName>
        <fullName evidence="4">IS4 family transposase</fullName>
    </submittedName>
</protein>
<gene>
    <name evidence="4" type="ORF">C8N25_1467</name>
</gene>
<dbReference type="InterPro" id="IPR008490">
    <property type="entry name" value="Transposase_InsH_N"/>
</dbReference>
<feature type="domain" description="Transposase InsH N-terminal" evidence="2">
    <location>
        <begin position="17"/>
        <end position="109"/>
    </location>
</feature>
<evidence type="ECO:0000256" key="1">
    <source>
        <dbReference type="SAM" id="Coils"/>
    </source>
</evidence>
<sequence length="519" mass="59951">MNFVTGTSRHQTYFATLDDQVAADNPVRLVDAFVDKLQLQKLGFTNTAHKSEGRPPYEPAVLLKLYLYGYLNKIRSSRKLERECGRNIELQWLLKQLQPNYHTIADFRKLQAQPLKNLFRLYVQFLGDAGLLGKTTIAVDGSKFKAVNSKKNNYNQNKIDKHRRFIEEKTDRYLQQLDEMDKQEDQTKDDIQVKKEKIAEGLKKLKERSIKYDDIQQKLNATTDRQVSTTDTDSRSILVVKSIVEVAYNVQNAVDDKYNLIVHTEATNTNDGKALQRAAIQAKQNLQLQQQDPIVLLADKGYHTGAELQSCQQQNITTHVAYKEQPGVKHIAKEFLAESFEYNKQDDSYTCPAGATLTSLGTWHNKKGEANETSYRFKTYRTDACKTCPLKNQCTKLPKRIVQRSEYQDAVDLNDNNIKQNPQYYKRRQAIAEHPFGTIKRHLGYTHTLLKGLQKVNGEMNMIMLCYNFMRTKNILGFDGMLQALKNWKPNYPKVVCAFQTRLQQAFYGHYSIIQFLFN</sequence>
<keyword evidence="1" id="KW-0175">Coiled coil</keyword>
<name>A0A3E0D6A2_9BACT</name>
<reference evidence="4 5" key="1">
    <citation type="submission" date="2018-08" db="EMBL/GenBank/DDBJ databases">
        <title>Genomic Encyclopedia of Archaeal and Bacterial Type Strains, Phase II (KMG-II): from individual species to whole genera.</title>
        <authorList>
            <person name="Goeker M."/>
        </authorList>
    </citation>
    <scope>NUCLEOTIDE SEQUENCE [LARGE SCALE GENOMIC DNA]</scope>
    <source>
        <strain evidence="4 5">DSM 15986</strain>
    </source>
</reference>
<evidence type="ECO:0000259" key="3">
    <source>
        <dbReference type="Pfam" id="PF13751"/>
    </source>
</evidence>
<evidence type="ECO:0000313" key="4">
    <source>
        <dbReference type="EMBL" id="REG77461.1"/>
    </source>
</evidence>
<dbReference type="Pfam" id="PF05598">
    <property type="entry name" value="DUF772"/>
    <property type="match status" value="1"/>
</dbReference>
<dbReference type="InterPro" id="IPR047629">
    <property type="entry name" value="IS1182_transpos"/>
</dbReference>
<dbReference type="Pfam" id="PF13751">
    <property type="entry name" value="DDE_Tnp_1_6"/>
    <property type="match status" value="1"/>
</dbReference>
<dbReference type="OrthoDB" id="1121830at2"/>
<feature type="coiled-coil region" evidence="1">
    <location>
        <begin position="163"/>
        <end position="208"/>
    </location>
</feature>
<dbReference type="NCBIfam" id="NF033551">
    <property type="entry name" value="transpos_IS1182"/>
    <property type="match status" value="1"/>
</dbReference>
<dbReference type="InterPro" id="IPR025668">
    <property type="entry name" value="Tnp_DDE_dom"/>
</dbReference>
<proteinExistence type="predicted"/>
<feature type="domain" description="Transposase DDE" evidence="3">
    <location>
        <begin position="350"/>
        <end position="471"/>
    </location>
</feature>
<dbReference type="PANTHER" id="PTHR33408:SF2">
    <property type="entry name" value="TRANSPOSASE DDE DOMAIN-CONTAINING PROTEIN"/>
    <property type="match status" value="1"/>
</dbReference>
<comment type="caution">
    <text evidence="4">The sequence shown here is derived from an EMBL/GenBank/DDBJ whole genome shotgun (WGS) entry which is preliminary data.</text>
</comment>
<dbReference type="AlphaFoldDB" id="A0A3E0D6A2"/>
<evidence type="ECO:0000259" key="2">
    <source>
        <dbReference type="Pfam" id="PF05598"/>
    </source>
</evidence>
<accession>A0A3E0D6A2</accession>